<dbReference type="InterPro" id="IPR050597">
    <property type="entry name" value="Cytochrome_c_Oxidase_Subunit"/>
</dbReference>
<organism evidence="7 8">
    <name type="scientific">Leptonema illini</name>
    <dbReference type="NCBI Taxonomy" id="183"/>
    <lineage>
        <taxon>Bacteria</taxon>
        <taxon>Pseudomonadati</taxon>
        <taxon>Spirochaetota</taxon>
        <taxon>Spirochaetia</taxon>
        <taxon>Leptospirales</taxon>
        <taxon>Leptospiraceae</taxon>
        <taxon>Leptonema</taxon>
    </lineage>
</organism>
<sequence length="182" mass="19779">MSDKDLNEYLDEGIPDDDRGWLPAWWSWLGIGAVIFSIGFAIIMHGMLDWSQEKQYAEEVALHEQKHPQQAVVALNDDGSNPFRGDAAAIAAGEKTYTGTCAACHSKDMTGVVGPNLVDTTWLHGNTDREVFQVVMEGVPADKLMQDPPKGPMPAHKQSVGAKGVLEIMAFIASKNTSLKAN</sequence>
<keyword evidence="1 4" id="KW-0349">Heme</keyword>
<keyword evidence="5" id="KW-0472">Membrane</keyword>
<dbReference type="InterPro" id="IPR009056">
    <property type="entry name" value="Cyt_c-like_dom"/>
</dbReference>
<feature type="domain" description="Cytochrome c" evidence="6">
    <location>
        <begin position="88"/>
        <end position="176"/>
    </location>
</feature>
<dbReference type="AlphaFoldDB" id="A0A833H3A0"/>
<evidence type="ECO:0000256" key="5">
    <source>
        <dbReference type="SAM" id="Phobius"/>
    </source>
</evidence>
<protein>
    <submittedName>
        <fullName evidence="7">C-type cytochrome</fullName>
    </submittedName>
</protein>
<dbReference type="InterPro" id="IPR036909">
    <property type="entry name" value="Cyt_c-like_dom_sf"/>
</dbReference>
<name>A0A833H3A0_9LEPT</name>
<evidence type="ECO:0000256" key="2">
    <source>
        <dbReference type="ARBA" id="ARBA00022723"/>
    </source>
</evidence>
<keyword evidence="5" id="KW-1133">Transmembrane helix</keyword>
<accession>A0A833H3A0</accession>
<dbReference type="SUPFAM" id="SSF46626">
    <property type="entry name" value="Cytochrome c"/>
    <property type="match status" value="1"/>
</dbReference>
<dbReference type="GO" id="GO:0046872">
    <property type="term" value="F:metal ion binding"/>
    <property type="evidence" value="ECO:0007669"/>
    <property type="project" value="UniProtKB-KW"/>
</dbReference>
<evidence type="ECO:0000256" key="1">
    <source>
        <dbReference type="ARBA" id="ARBA00022617"/>
    </source>
</evidence>
<evidence type="ECO:0000256" key="3">
    <source>
        <dbReference type="ARBA" id="ARBA00023004"/>
    </source>
</evidence>
<dbReference type="GO" id="GO:0020037">
    <property type="term" value="F:heme binding"/>
    <property type="evidence" value="ECO:0007669"/>
    <property type="project" value="InterPro"/>
</dbReference>
<keyword evidence="3 4" id="KW-0408">Iron</keyword>
<gene>
    <name evidence="7" type="ORF">F9K24_06495</name>
</gene>
<proteinExistence type="predicted"/>
<dbReference type="PANTHER" id="PTHR33751:SF1">
    <property type="entry name" value="CBB3-TYPE CYTOCHROME C OXIDASE SUBUNIT FIXP"/>
    <property type="match status" value="1"/>
</dbReference>
<dbReference type="Proteomes" id="UP000460298">
    <property type="component" value="Unassembled WGS sequence"/>
</dbReference>
<comment type="caution">
    <text evidence="7">The sequence shown here is derived from an EMBL/GenBank/DDBJ whole genome shotgun (WGS) entry which is preliminary data.</text>
</comment>
<dbReference type="EMBL" id="WBUI01000005">
    <property type="protein sequence ID" value="KAB2933493.1"/>
    <property type="molecule type" value="Genomic_DNA"/>
</dbReference>
<reference evidence="7 8" key="1">
    <citation type="submission" date="2019-10" db="EMBL/GenBank/DDBJ databases">
        <title>Extracellular Electron Transfer in a Candidatus Methanoperedens spp. Enrichment Culture.</title>
        <authorList>
            <person name="Berger S."/>
            <person name="Rangel Shaw D."/>
            <person name="Berben T."/>
            <person name="In 'T Zandt M."/>
            <person name="Frank J."/>
            <person name="Reimann J."/>
            <person name="Jetten M.S.M."/>
            <person name="Welte C.U."/>
        </authorList>
    </citation>
    <scope>NUCLEOTIDE SEQUENCE [LARGE SCALE GENOMIC DNA]</scope>
    <source>
        <strain evidence="7">SB12</strain>
    </source>
</reference>
<evidence type="ECO:0000256" key="4">
    <source>
        <dbReference type="PROSITE-ProRule" id="PRU00433"/>
    </source>
</evidence>
<evidence type="ECO:0000313" key="8">
    <source>
        <dbReference type="Proteomes" id="UP000460298"/>
    </source>
</evidence>
<evidence type="ECO:0000313" key="7">
    <source>
        <dbReference type="EMBL" id="KAB2933493.1"/>
    </source>
</evidence>
<evidence type="ECO:0000259" key="6">
    <source>
        <dbReference type="PROSITE" id="PS51007"/>
    </source>
</evidence>
<feature type="transmembrane region" description="Helical" evidence="5">
    <location>
        <begin position="25"/>
        <end position="44"/>
    </location>
</feature>
<dbReference type="PANTHER" id="PTHR33751">
    <property type="entry name" value="CBB3-TYPE CYTOCHROME C OXIDASE SUBUNIT FIXP"/>
    <property type="match status" value="1"/>
</dbReference>
<keyword evidence="5" id="KW-0812">Transmembrane</keyword>
<keyword evidence="2 4" id="KW-0479">Metal-binding</keyword>
<dbReference type="GO" id="GO:0009055">
    <property type="term" value="F:electron transfer activity"/>
    <property type="evidence" value="ECO:0007669"/>
    <property type="project" value="InterPro"/>
</dbReference>
<dbReference type="Pfam" id="PF13442">
    <property type="entry name" value="Cytochrome_CBB3"/>
    <property type="match status" value="1"/>
</dbReference>
<dbReference type="PROSITE" id="PS51007">
    <property type="entry name" value="CYTC"/>
    <property type="match status" value="1"/>
</dbReference>
<dbReference type="Gene3D" id="1.10.760.10">
    <property type="entry name" value="Cytochrome c-like domain"/>
    <property type="match status" value="1"/>
</dbReference>